<protein>
    <recommendedName>
        <fullName evidence="5">Large ribosomal subunit protein bL25</fullName>
    </recommendedName>
    <alternativeName>
        <fullName evidence="5">General stress protein CTC</fullName>
    </alternativeName>
</protein>
<organism evidence="9 10">
    <name type="scientific">Solilutibacter pythonis</name>
    <dbReference type="NCBI Taxonomy" id="2483112"/>
    <lineage>
        <taxon>Bacteria</taxon>
        <taxon>Pseudomonadati</taxon>
        <taxon>Pseudomonadota</taxon>
        <taxon>Gammaproteobacteria</taxon>
        <taxon>Lysobacterales</taxon>
        <taxon>Lysobacteraceae</taxon>
        <taxon>Solilutibacter</taxon>
    </lineage>
</organism>
<dbReference type="Gene3D" id="2.170.120.20">
    <property type="entry name" value="Ribosomal protein L25, beta domain"/>
    <property type="match status" value="1"/>
</dbReference>
<comment type="similarity">
    <text evidence="5">Belongs to the bacterial ribosomal protein bL25 family. CTC subfamily.</text>
</comment>
<evidence type="ECO:0000259" key="7">
    <source>
        <dbReference type="Pfam" id="PF01386"/>
    </source>
</evidence>
<dbReference type="InterPro" id="IPR020055">
    <property type="entry name" value="Ribosomal_bL25_short"/>
</dbReference>
<evidence type="ECO:0000256" key="5">
    <source>
        <dbReference type="HAMAP-Rule" id="MF_01334"/>
    </source>
</evidence>
<dbReference type="HAMAP" id="MF_01336">
    <property type="entry name" value="Ribosomal_bL25"/>
    <property type="match status" value="1"/>
</dbReference>
<dbReference type="GO" id="GO:0006412">
    <property type="term" value="P:translation"/>
    <property type="evidence" value="ECO:0007669"/>
    <property type="project" value="UniProtKB-UniRule"/>
</dbReference>
<dbReference type="NCBIfam" id="NF004612">
    <property type="entry name" value="PRK05943.1"/>
    <property type="match status" value="1"/>
</dbReference>
<dbReference type="Pfam" id="PF01386">
    <property type="entry name" value="Ribosomal_L25p"/>
    <property type="match status" value="1"/>
</dbReference>
<dbReference type="FunFam" id="2.40.240.10:FF:000002">
    <property type="entry name" value="50S ribosomal protein L25"/>
    <property type="match status" value="1"/>
</dbReference>
<comment type="function">
    <text evidence="5">This is one of the proteins that binds to the 5S RNA in the ribosome where it forms part of the central protuberance.</text>
</comment>
<dbReference type="NCBIfam" id="NF004130">
    <property type="entry name" value="PRK05618.1-5"/>
    <property type="match status" value="1"/>
</dbReference>
<dbReference type="InterPro" id="IPR029751">
    <property type="entry name" value="Ribosomal_L25_dom"/>
</dbReference>
<dbReference type="OrthoDB" id="9806411at2"/>
<feature type="domain" description="Large ribosomal subunit protein bL25 L25" evidence="7">
    <location>
        <begin position="9"/>
        <end position="94"/>
    </location>
</feature>
<dbReference type="PANTHER" id="PTHR33284">
    <property type="entry name" value="RIBOSOMAL PROTEIN L25/GLN-TRNA SYNTHETASE, ANTI-CODON-BINDING DOMAIN-CONTAINING PROTEIN"/>
    <property type="match status" value="1"/>
</dbReference>
<keyword evidence="1 5" id="KW-0699">rRNA-binding</keyword>
<dbReference type="HAMAP" id="MF_01334">
    <property type="entry name" value="Ribosomal_bL25_CTC"/>
    <property type="match status" value="1"/>
</dbReference>
<dbReference type="InterPro" id="IPR011035">
    <property type="entry name" value="Ribosomal_bL25/Gln-tRNA_synth"/>
</dbReference>
<dbReference type="AlphaFoldDB" id="A0A3M2HIE1"/>
<dbReference type="InterPro" id="IPR020056">
    <property type="entry name" value="Rbsml_bL25/Gln-tRNA_synth_N"/>
</dbReference>
<dbReference type="InterPro" id="IPR020057">
    <property type="entry name" value="Ribosomal_bL25_b-dom"/>
</dbReference>
<dbReference type="GO" id="GO:0003735">
    <property type="term" value="F:structural constituent of ribosome"/>
    <property type="evidence" value="ECO:0007669"/>
    <property type="project" value="InterPro"/>
</dbReference>
<keyword evidence="3 5" id="KW-0689">Ribosomal protein</keyword>
<keyword evidence="4 5" id="KW-0687">Ribonucleoprotein</keyword>
<dbReference type="GO" id="GO:0022625">
    <property type="term" value="C:cytosolic large ribosomal subunit"/>
    <property type="evidence" value="ECO:0007669"/>
    <property type="project" value="TreeGrafter"/>
</dbReference>
<evidence type="ECO:0000313" key="10">
    <source>
        <dbReference type="Proteomes" id="UP000275012"/>
    </source>
</evidence>
<comment type="subunit">
    <text evidence="5">Part of the 50S ribosomal subunit; part of the 5S rRNA/L5/L18/L25 subcomplex. Contacts the 5S rRNA. Binds to the 5S rRNA independently of L5 and L18.</text>
</comment>
<dbReference type="Pfam" id="PF14693">
    <property type="entry name" value="Ribosomal_TL5_C"/>
    <property type="match status" value="1"/>
</dbReference>
<feature type="compositionally biased region" description="Basic and acidic residues" evidence="6">
    <location>
        <begin position="1"/>
        <end position="18"/>
    </location>
</feature>
<dbReference type="InterPro" id="IPR020930">
    <property type="entry name" value="Ribosomal_uL5_bac-type"/>
</dbReference>
<evidence type="ECO:0000256" key="6">
    <source>
        <dbReference type="SAM" id="MobiDB-lite"/>
    </source>
</evidence>
<name>A0A3M2HIE1_9GAMM</name>
<dbReference type="SUPFAM" id="SSF50715">
    <property type="entry name" value="Ribosomal protein L25-like"/>
    <property type="match status" value="1"/>
</dbReference>
<feature type="region of interest" description="Disordered" evidence="6">
    <location>
        <begin position="197"/>
        <end position="216"/>
    </location>
</feature>
<dbReference type="InterPro" id="IPR001021">
    <property type="entry name" value="Ribosomal_bL25_long"/>
</dbReference>
<proteinExistence type="inferred from homology"/>
<dbReference type="GO" id="GO:0008097">
    <property type="term" value="F:5S rRNA binding"/>
    <property type="evidence" value="ECO:0007669"/>
    <property type="project" value="InterPro"/>
</dbReference>
<accession>A0A3M2HIE1</accession>
<dbReference type="EMBL" id="RFLY01000015">
    <property type="protein sequence ID" value="RMH89486.1"/>
    <property type="molecule type" value="Genomic_DNA"/>
</dbReference>
<evidence type="ECO:0000256" key="1">
    <source>
        <dbReference type="ARBA" id="ARBA00022730"/>
    </source>
</evidence>
<dbReference type="CDD" id="cd00495">
    <property type="entry name" value="Ribosomal_L25_TL5_CTC"/>
    <property type="match status" value="1"/>
</dbReference>
<evidence type="ECO:0000256" key="3">
    <source>
        <dbReference type="ARBA" id="ARBA00022980"/>
    </source>
</evidence>
<evidence type="ECO:0000256" key="2">
    <source>
        <dbReference type="ARBA" id="ARBA00022884"/>
    </source>
</evidence>
<evidence type="ECO:0000313" key="9">
    <source>
        <dbReference type="EMBL" id="RMH89486.1"/>
    </source>
</evidence>
<evidence type="ECO:0000259" key="8">
    <source>
        <dbReference type="Pfam" id="PF14693"/>
    </source>
</evidence>
<dbReference type="RefSeq" id="WP_122102083.1">
    <property type="nucleotide sequence ID" value="NZ_RFLY01000015.1"/>
</dbReference>
<keyword evidence="10" id="KW-1185">Reference proteome</keyword>
<dbReference type="Gene3D" id="2.40.240.10">
    <property type="entry name" value="Ribosomal Protein L25, Chain P"/>
    <property type="match status" value="1"/>
</dbReference>
<keyword evidence="2 5" id="KW-0694">RNA-binding</keyword>
<feature type="domain" description="Large ribosomal subunit protein bL25 beta" evidence="8">
    <location>
        <begin position="102"/>
        <end position="185"/>
    </location>
</feature>
<dbReference type="NCBIfam" id="TIGR00731">
    <property type="entry name" value="bL25_bact_ctc"/>
    <property type="match status" value="1"/>
</dbReference>
<gene>
    <name evidence="5" type="primary">rplY</name>
    <name evidence="5" type="synonym">ctc</name>
    <name evidence="9" type="ORF">EBB59_10355</name>
</gene>
<dbReference type="InterPro" id="IPR037121">
    <property type="entry name" value="Ribosomal_bL25_C"/>
</dbReference>
<sequence>MSNEHKLTAWGRKDEGKGASRRLRRAGRLPAVIYGAGAEPQSIELEQEPVWLAQQHDWFYASIISLDVDGKAQDVLLRDMQRHPYKQVIMHLDFQRVKAGEKIHVKVPLHFVNIDSSPAGKSAEVSVTSELNDLDVVVLPRNLPEFIEIDLGKMEAGDTVYLADIKLPKGVELAHPISDEHNPAVAVARFVKVEEASAEGETEAGDVPAAKQEGAE</sequence>
<dbReference type="PANTHER" id="PTHR33284:SF1">
    <property type="entry name" value="RIBOSOMAL PROTEIN L25_GLN-TRNA SYNTHETASE, ANTI-CODON-BINDING DOMAIN-CONTAINING PROTEIN"/>
    <property type="match status" value="1"/>
</dbReference>
<reference evidence="9 10" key="1">
    <citation type="submission" date="2018-10" db="EMBL/GenBank/DDBJ databases">
        <title>Proposal of Lysobacter pythonis sp. nov. isolated from royal pythons (Python regius).</title>
        <authorList>
            <person name="Hans-Juergen B."/>
            <person name="Huptas C."/>
            <person name="Sandra B."/>
            <person name="Igor L."/>
            <person name="Joachim S."/>
            <person name="Siegfried S."/>
            <person name="Mareike W."/>
            <person name="Peter K."/>
        </authorList>
    </citation>
    <scope>NUCLEOTIDE SEQUENCE [LARGE SCALE GENOMIC DNA]</scope>
    <source>
        <strain evidence="9 10">4284/11</strain>
    </source>
</reference>
<feature type="region of interest" description="Disordered" evidence="6">
    <location>
        <begin position="1"/>
        <end position="21"/>
    </location>
</feature>
<evidence type="ECO:0000256" key="4">
    <source>
        <dbReference type="ARBA" id="ARBA00023274"/>
    </source>
</evidence>
<comment type="caution">
    <text evidence="9">The sequence shown here is derived from an EMBL/GenBank/DDBJ whole genome shotgun (WGS) entry which is preliminary data.</text>
</comment>
<dbReference type="Proteomes" id="UP000275012">
    <property type="component" value="Unassembled WGS sequence"/>
</dbReference>